<dbReference type="Proteomes" id="UP001610563">
    <property type="component" value="Unassembled WGS sequence"/>
</dbReference>
<feature type="compositionally biased region" description="Polar residues" evidence="1">
    <location>
        <begin position="86"/>
        <end position="120"/>
    </location>
</feature>
<feature type="compositionally biased region" description="Polar residues" evidence="1">
    <location>
        <begin position="1"/>
        <end position="11"/>
    </location>
</feature>
<comment type="caution">
    <text evidence="2">The sequence shown here is derived from an EMBL/GenBank/DDBJ whole genome shotgun (WGS) entry which is preliminary data.</text>
</comment>
<gene>
    <name evidence="2" type="ORF">BJX66DRAFT_189034</name>
</gene>
<dbReference type="EMBL" id="JBFTWV010000041">
    <property type="protein sequence ID" value="KAL2794748.1"/>
    <property type="molecule type" value="Genomic_DNA"/>
</dbReference>
<evidence type="ECO:0000313" key="2">
    <source>
        <dbReference type="EMBL" id="KAL2794748.1"/>
    </source>
</evidence>
<feature type="region of interest" description="Disordered" evidence="1">
    <location>
        <begin position="1"/>
        <end position="22"/>
    </location>
</feature>
<protein>
    <submittedName>
        <fullName evidence="2">Uncharacterized protein</fullName>
    </submittedName>
</protein>
<reference evidence="2 3" key="1">
    <citation type="submission" date="2024-07" db="EMBL/GenBank/DDBJ databases">
        <title>Section-level genome sequencing and comparative genomics of Aspergillus sections Usti and Cavernicolus.</title>
        <authorList>
            <consortium name="Lawrence Berkeley National Laboratory"/>
            <person name="Nybo J.L."/>
            <person name="Vesth T.C."/>
            <person name="Theobald S."/>
            <person name="Frisvad J.C."/>
            <person name="Larsen T.O."/>
            <person name="Kjaerboelling I."/>
            <person name="Rothschild-Mancinelli K."/>
            <person name="Lyhne E.K."/>
            <person name="Kogle M.E."/>
            <person name="Barry K."/>
            <person name="Clum A."/>
            <person name="Na H."/>
            <person name="Ledsgaard L."/>
            <person name="Lin J."/>
            <person name="Lipzen A."/>
            <person name="Kuo A."/>
            <person name="Riley R."/>
            <person name="Mondo S."/>
            <person name="Labutti K."/>
            <person name="Haridas S."/>
            <person name="Pangalinan J."/>
            <person name="Salamov A.A."/>
            <person name="Simmons B.A."/>
            <person name="Magnuson J.K."/>
            <person name="Chen J."/>
            <person name="Drula E."/>
            <person name="Henrissat B."/>
            <person name="Wiebenga A."/>
            <person name="Lubbers R.J."/>
            <person name="Gomes A.C."/>
            <person name="Makela M.R."/>
            <person name="Stajich J."/>
            <person name="Grigoriev I.V."/>
            <person name="Mortensen U.H."/>
            <person name="De Vries R.P."/>
            <person name="Baker S.E."/>
            <person name="Andersen M.R."/>
        </authorList>
    </citation>
    <scope>NUCLEOTIDE SEQUENCE [LARGE SCALE GENOMIC DNA]</scope>
    <source>
        <strain evidence="2 3">CBS 209.92</strain>
    </source>
</reference>
<sequence length="287" mass="30503">MSIEIHSTTKSGAPPGSIVFTPNHSTLPKVEITPLGAGSQYKVSYRYEVKMSHTPSQAGSTPVSAIPRAPPSTASKTTRASHEKNQPTPSRASDSASQSAKSGTSALNTSPSPATTVISDTKTKQRSVAPSVATASRASGPTIVSRAKSEVTRTVSNGAPAATVISMSSCKNDSRSTITTSSNGSGVRYPPADDHDCLWCDCPKLPLPSGLVPVAPLDILPPGPIDEYECVRVTQRRVHIKSRAVQDASGPQWVHQVASWTESASRDQNNNLHFIREGHNFEQIHRF</sequence>
<evidence type="ECO:0000256" key="1">
    <source>
        <dbReference type="SAM" id="MobiDB-lite"/>
    </source>
</evidence>
<feature type="compositionally biased region" description="Polar residues" evidence="1">
    <location>
        <begin position="53"/>
        <end position="63"/>
    </location>
</feature>
<organism evidence="2 3">
    <name type="scientific">Aspergillus keveii</name>
    <dbReference type="NCBI Taxonomy" id="714993"/>
    <lineage>
        <taxon>Eukaryota</taxon>
        <taxon>Fungi</taxon>
        <taxon>Dikarya</taxon>
        <taxon>Ascomycota</taxon>
        <taxon>Pezizomycotina</taxon>
        <taxon>Eurotiomycetes</taxon>
        <taxon>Eurotiomycetidae</taxon>
        <taxon>Eurotiales</taxon>
        <taxon>Aspergillaceae</taxon>
        <taxon>Aspergillus</taxon>
        <taxon>Aspergillus subgen. Nidulantes</taxon>
    </lineage>
</organism>
<keyword evidence="3" id="KW-1185">Reference proteome</keyword>
<evidence type="ECO:0000313" key="3">
    <source>
        <dbReference type="Proteomes" id="UP001610563"/>
    </source>
</evidence>
<feature type="region of interest" description="Disordered" evidence="1">
    <location>
        <begin position="53"/>
        <end position="141"/>
    </location>
</feature>
<accession>A0ABR4G6U2</accession>
<name>A0ABR4G6U2_9EURO</name>
<proteinExistence type="predicted"/>